<accession>A0ABV6FMC5</accession>
<feature type="transmembrane region" description="Helical" evidence="1">
    <location>
        <begin position="6"/>
        <end position="23"/>
    </location>
</feature>
<evidence type="ECO:0000313" key="2">
    <source>
        <dbReference type="EMBL" id="MFC0254688.1"/>
    </source>
</evidence>
<keyword evidence="1" id="KW-1133">Transmembrane helix</keyword>
<sequence>MSLRKAITLVAGVGLLIFIWYLLERQTWDISPLGLMLGSGVVAGVVTQVVIWWKEHSREEEKAARERQFVALQLAVTLERYAIECAMRISHISDALNELYEQGGSLRAFPALPPLELPSAAEWRWIAPDLASEVMSLTPKISFGNGSIDFLHNVAGAVESAEESQRQLRVVGHSAWTLGRRLRATHNIPPQTYVLGKWDFLKDLHDNAPES</sequence>
<organism evidence="2 3">
    <name type="scientific">Massilia consociata</name>
    <dbReference type="NCBI Taxonomy" id="760117"/>
    <lineage>
        <taxon>Bacteria</taxon>
        <taxon>Pseudomonadati</taxon>
        <taxon>Pseudomonadota</taxon>
        <taxon>Betaproteobacteria</taxon>
        <taxon>Burkholderiales</taxon>
        <taxon>Oxalobacteraceae</taxon>
        <taxon>Telluria group</taxon>
        <taxon>Massilia</taxon>
    </lineage>
</organism>
<comment type="caution">
    <text evidence="2">The sequence shown here is derived from an EMBL/GenBank/DDBJ whole genome shotgun (WGS) entry which is preliminary data.</text>
</comment>
<keyword evidence="1" id="KW-0472">Membrane</keyword>
<keyword evidence="1" id="KW-0812">Transmembrane</keyword>
<evidence type="ECO:0000313" key="3">
    <source>
        <dbReference type="Proteomes" id="UP001589773"/>
    </source>
</evidence>
<evidence type="ECO:0000256" key="1">
    <source>
        <dbReference type="SAM" id="Phobius"/>
    </source>
</evidence>
<dbReference type="RefSeq" id="WP_379681933.1">
    <property type="nucleotide sequence ID" value="NZ_JBHLWP010000044.1"/>
</dbReference>
<proteinExistence type="predicted"/>
<keyword evidence="3" id="KW-1185">Reference proteome</keyword>
<gene>
    <name evidence="2" type="ORF">ACFFJK_22675</name>
</gene>
<feature type="transmembrane region" description="Helical" evidence="1">
    <location>
        <begin position="35"/>
        <end position="53"/>
    </location>
</feature>
<name>A0ABV6FMC5_9BURK</name>
<dbReference type="EMBL" id="JBHLWP010000044">
    <property type="protein sequence ID" value="MFC0254688.1"/>
    <property type="molecule type" value="Genomic_DNA"/>
</dbReference>
<dbReference type="Proteomes" id="UP001589773">
    <property type="component" value="Unassembled WGS sequence"/>
</dbReference>
<protein>
    <submittedName>
        <fullName evidence="2">Uncharacterized protein</fullName>
    </submittedName>
</protein>
<reference evidence="2 3" key="1">
    <citation type="submission" date="2024-09" db="EMBL/GenBank/DDBJ databases">
        <authorList>
            <person name="Sun Q."/>
            <person name="Mori K."/>
        </authorList>
    </citation>
    <scope>NUCLEOTIDE SEQUENCE [LARGE SCALE GENOMIC DNA]</scope>
    <source>
        <strain evidence="2 3">CCM 7792</strain>
    </source>
</reference>